<evidence type="ECO:0000313" key="3">
    <source>
        <dbReference type="Proteomes" id="UP001309876"/>
    </source>
</evidence>
<proteinExistence type="predicted"/>
<feature type="compositionally biased region" description="Low complexity" evidence="1">
    <location>
        <begin position="240"/>
        <end position="254"/>
    </location>
</feature>
<feature type="compositionally biased region" description="Polar residues" evidence="1">
    <location>
        <begin position="137"/>
        <end position="146"/>
    </location>
</feature>
<keyword evidence="3" id="KW-1185">Reference proteome</keyword>
<organism evidence="2 3">
    <name type="scientific">Lithohypha guttulata</name>
    <dbReference type="NCBI Taxonomy" id="1690604"/>
    <lineage>
        <taxon>Eukaryota</taxon>
        <taxon>Fungi</taxon>
        <taxon>Dikarya</taxon>
        <taxon>Ascomycota</taxon>
        <taxon>Pezizomycotina</taxon>
        <taxon>Eurotiomycetes</taxon>
        <taxon>Chaetothyriomycetidae</taxon>
        <taxon>Chaetothyriales</taxon>
        <taxon>Trichomeriaceae</taxon>
        <taxon>Lithohypha</taxon>
    </lineage>
</organism>
<dbReference type="Proteomes" id="UP001309876">
    <property type="component" value="Unassembled WGS sequence"/>
</dbReference>
<feature type="compositionally biased region" description="Basic and acidic residues" evidence="1">
    <location>
        <begin position="150"/>
        <end position="162"/>
    </location>
</feature>
<sequence length="432" mass="46772">MDSLIACGNKVLGAAVPREAPETQQHWPLFEGVSVAVGTMATATPPPHAQPEGPKVKVYDPVRVVEGMFSGCLTRMAYVLRDPKNFGEPSPYIFAELQKRFADGCDDIEIKLLDLKWYLEQKLAENATRRQAEAIQKGTTTPTASATKRKHEEIDDTQKQEQSETPTKRPKRDDGSSPKSAVVATEDPPTSNSNEIPPADSASQPQTVPDVDAPVQVQPAPSYLEKANDQPSSGQAKQIPVPATAPSAVPPESEFNADYTAKSTPQETPIEPGDFFIESMFGDPTEDGNTVNSEDLNSFTQNNFDQSTAAADTAVSNTINQDQDYTQSQANSSSLTSFLPGLEQYANQPDDPMNTQAQTLPANTQSQDLFADFTAAPERNVWDDFLDGETNNAGNSTDFADIDVGNPEATNMNFDSLFDDDMGDFKGFSGAK</sequence>
<dbReference type="EMBL" id="JAVRRJ010000006">
    <property type="protein sequence ID" value="KAK5083790.1"/>
    <property type="molecule type" value="Genomic_DNA"/>
</dbReference>
<feature type="compositionally biased region" description="Polar residues" evidence="1">
    <location>
        <begin position="287"/>
        <end position="337"/>
    </location>
</feature>
<feature type="region of interest" description="Disordered" evidence="1">
    <location>
        <begin position="130"/>
        <end position="356"/>
    </location>
</feature>
<accession>A0AAN7SXS5</accession>
<reference evidence="2 3" key="1">
    <citation type="submission" date="2023-08" db="EMBL/GenBank/DDBJ databases">
        <title>Black Yeasts Isolated from many extreme environments.</title>
        <authorList>
            <person name="Coleine C."/>
            <person name="Stajich J.E."/>
            <person name="Selbmann L."/>
        </authorList>
    </citation>
    <scope>NUCLEOTIDE SEQUENCE [LARGE SCALE GENOMIC DNA]</scope>
    <source>
        <strain evidence="2 3">CCFEE 5910</strain>
    </source>
</reference>
<dbReference type="AlphaFoldDB" id="A0AAN7SXS5"/>
<evidence type="ECO:0000256" key="1">
    <source>
        <dbReference type="SAM" id="MobiDB-lite"/>
    </source>
</evidence>
<name>A0AAN7SXS5_9EURO</name>
<protein>
    <submittedName>
        <fullName evidence="2">Uncharacterized protein</fullName>
    </submittedName>
</protein>
<feature type="compositionally biased region" description="Low complexity" evidence="1">
    <location>
        <begin position="204"/>
        <end position="221"/>
    </location>
</feature>
<comment type="caution">
    <text evidence="2">The sequence shown here is derived from an EMBL/GenBank/DDBJ whole genome shotgun (WGS) entry which is preliminary data.</text>
</comment>
<evidence type="ECO:0000313" key="2">
    <source>
        <dbReference type="EMBL" id="KAK5083790.1"/>
    </source>
</evidence>
<gene>
    <name evidence="2" type="ORF">LTR05_006296</name>
</gene>